<dbReference type="InterPro" id="IPR024409">
    <property type="entry name" value="DUF3833"/>
</dbReference>
<feature type="region of interest" description="Disordered" evidence="1">
    <location>
        <begin position="91"/>
        <end position="116"/>
    </location>
</feature>
<feature type="chain" id="PRO_5046899776" evidence="2">
    <location>
        <begin position="22"/>
        <end position="177"/>
    </location>
</feature>
<evidence type="ECO:0000313" key="4">
    <source>
        <dbReference type="Proteomes" id="UP001162880"/>
    </source>
</evidence>
<sequence length="177" mass="19078">MNPYPRRAAKVLAAASLTALAGCVSTPRGVSEPIAAAPQPRFDALAFFTGHSEGRAKLKKIFSAPVDVHVISDGSVEDGTLHLVQTVQEGAKPPRQRSWTMRETSPGHYSGTLSDAEGEVTGETLGNRLHLSFKMKGGFPTQQWLTLSPDGHRAHNVMKVRKLGLTVGVLVEDIRKD</sequence>
<proteinExistence type="predicted"/>
<organism evidence="3 4">
    <name type="scientific">Novosphingobium album</name>
    <name type="common">ex Hu et al. 2023</name>
    <dbReference type="NCBI Taxonomy" id="2930093"/>
    <lineage>
        <taxon>Bacteria</taxon>
        <taxon>Pseudomonadati</taxon>
        <taxon>Pseudomonadota</taxon>
        <taxon>Alphaproteobacteria</taxon>
        <taxon>Sphingomonadales</taxon>
        <taxon>Sphingomonadaceae</taxon>
        <taxon>Novosphingobium</taxon>
    </lineage>
</organism>
<feature type="signal peptide" evidence="2">
    <location>
        <begin position="1"/>
        <end position="21"/>
    </location>
</feature>
<dbReference type="Pfam" id="PF12915">
    <property type="entry name" value="DUF3833"/>
    <property type="match status" value="1"/>
</dbReference>
<dbReference type="PROSITE" id="PS51257">
    <property type="entry name" value="PROKAR_LIPOPROTEIN"/>
    <property type="match status" value="1"/>
</dbReference>
<keyword evidence="2" id="KW-0732">Signal</keyword>
<keyword evidence="4" id="KW-1185">Reference proteome</keyword>
<gene>
    <name evidence="3" type="ORF">MTR64_14375</name>
</gene>
<dbReference type="Proteomes" id="UP001162880">
    <property type="component" value="Unassembled WGS sequence"/>
</dbReference>
<evidence type="ECO:0000256" key="2">
    <source>
        <dbReference type="SAM" id="SignalP"/>
    </source>
</evidence>
<evidence type="ECO:0000313" key="3">
    <source>
        <dbReference type="EMBL" id="MCJ2179756.1"/>
    </source>
</evidence>
<evidence type="ECO:0000256" key="1">
    <source>
        <dbReference type="SAM" id="MobiDB-lite"/>
    </source>
</evidence>
<reference evidence="3" key="1">
    <citation type="submission" date="2022-03" db="EMBL/GenBank/DDBJ databases">
        <title>Identification of a novel bacterium isolated from mangrove sediments.</title>
        <authorList>
            <person name="Pan X."/>
        </authorList>
    </citation>
    <scope>NUCLEOTIDE SEQUENCE</scope>
    <source>
        <strain evidence="3">B2580</strain>
    </source>
</reference>
<dbReference type="EMBL" id="JALHLE010000023">
    <property type="protein sequence ID" value="MCJ2179756.1"/>
    <property type="molecule type" value="Genomic_DNA"/>
</dbReference>
<protein>
    <submittedName>
        <fullName evidence="3">DUF3833 domain-containing protein</fullName>
    </submittedName>
</protein>
<accession>A0ABT0B3Z5</accession>
<comment type="caution">
    <text evidence="3">The sequence shown here is derived from an EMBL/GenBank/DDBJ whole genome shotgun (WGS) entry which is preliminary data.</text>
</comment>
<dbReference type="RefSeq" id="WP_243994821.1">
    <property type="nucleotide sequence ID" value="NZ_JALHLE010000023.1"/>
</dbReference>
<name>A0ABT0B3Z5_9SPHN</name>